<organism evidence="2">
    <name type="scientific">Rhizophora mucronata</name>
    <name type="common">Asiatic mangrove</name>
    <dbReference type="NCBI Taxonomy" id="61149"/>
    <lineage>
        <taxon>Eukaryota</taxon>
        <taxon>Viridiplantae</taxon>
        <taxon>Streptophyta</taxon>
        <taxon>Embryophyta</taxon>
        <taxon>Tracheophyta</taxon>
        <taxon>Spermatophyta</taxon>
        <taxon>Magnoliopsida</taxon>
        <taxon>eudicotyledons</taxon>
        <taxon>Gunneridae</taxon>
        <taxon>Pentapetalae</taxon>
        <taxon>rosids</taxon>
        <taxon>fabids</taxon>
        <taxon>Malpighiales</taxon>
        <taxon>Rhizophoraceae</taxon>
        <taxon>Rhizophora</taxon>
    </lineage>
</organism>
<accession>A0A2P2J003</accession>
<dbReference type="EMBL" id="GGEC01006304">
    <property type="protein sequence ID" value="MBW86787.1"/>
    <property type="molecule type" value="Transcribed_RNA"/>
</dbReference>
<protein>
    <submittedName>
        <fullName evidence="2">Uncharacterized protein</fullName>
    </submittedName>
</protein>
<name>A0A2P2J003_RHIMU</name>
<dbReference type="AlphaFoldDB" id="A0A2P2J003"/>
<sequence>MGLFQFASLLLSGDTQLVLASDQFDCWIIFINNN</sequence>
<reference evidence="2" key="1">
    <citation type="submission" date="2018-02" db="EMBL/GenBank/DDBJ databases">
        <title>Rhizophora mucronata_Transcriptome.</title>
        <authorList>
            <person name="Meera S.P."/>
            <person name="Sreeshan A."/>
            <person name="Augustine A."/>
        </authorList>
    </citation>
    <scope>NUCLEOTIDE SEQUENCE</scope>
    <source>
        <tissue evidence="2">Leaf</tissue>
    </source>
</reference>
<evidence type="ECO:0000313" key="2">
    <source>
        <dbReference type="EMBL" id="MBW86787.1"/>
    </source>
</evidence>
<feature type="signal peptide" evidence="1">
    <location>
        <begin position="1"/>
        <end position="20"/>
    </location>
</feature>
<proteinExistence type="predicted"/>
<feature type="chain" id="PRO_5015183932" evidence="1">
    <location>
        <begin position="21"/>
        <end position="34"/>
    </location>
</feature>
<evidence type="ECO:0000256" key="1">
    <source>
        <dbReference type="SAM" id="SignalP"/>
    </source>
</evidence>
<keyword evidence="1" id="KW-0732">Signal</keyword>